<name>A0A9P9K673_FUSSL</name>
<keyword evidence="3" id="KW-1185">Reference proteome</keyword>
<dbReference type="OrthoDB" id="20872at2759"/>
<comment type="caution">
    <text evidence="2">The sequence shown here is derived from an EMBL/GenBank/DDBJ whole genome shotgun (WGS) entry which is preliminary data.</text>
</comment>
<evidence type="ECO:0000259" key="1">
    <source>
        <dbReference type="Pfam" id="PF06985"/>
    </source>
</evidence>
<dbReference type="InterPro" id="IPR010730">
    <property type="entry name" value="HET"/>
</dbReference>
<dbReference type="Proteomes" id="UP000736672">
    <property type="component" value="Unassembled WGS sequence"/>
</dbReference>
<dbReference type="PANTHER" id="PTHR10622">
    <property type="entry name" value="HET DOMAIN-CONTAINING PROTEIN"/>
    <property type="match status" value="1"/>
</dbReference>
<proteinExistence type="predicted"/>
<gene>
    <name evidence="2" type="ORF">B0J15DRAFT_449083</name>
</gene>
<dbReference type="PANTHER" id="PTHR10622:SF13">
    <property type="entry name" value="NACHT DOMAIN-CONTAINING PROTEIN"/>
    <property type="match status" value="1"/>
</dbReference>
<dbReference type="EMBL" id="JAGTJS010000013">
    <property type="protein sequence ID" value="KAH7249403.1"/>
    <property type="molecule type" value="Genomic_DNA"/>
</dbReference>
<evidence type="ECO:0000313" key="3">
    <source>
        <dbReference type="Proteomes" id="UP000736672"/>
    </source>
</evidence>
<dbReference type="Pfam" id="PF06985">
    <property type="entry name" value="HET"/>
    <property type="match status" value="1"/>
</dbReference>
<dbReference type="AlphaFoldDB" id="A0A9P9K673"/>
<evidence type="ECO:0000313" key="2">
    <source>
        <dbReference type="EMBL" id="KAH7249403.1"/>
    </source>
</evidence>
<feature type="domain" description="Heterokaryon incompatibility" evidence="1">
    <location>
        <begin position="28"/>
        <end position="113"/>
    </location>
</feature>
<protein>
    <submittedName>
        <fullName evidence="2">HET domain-containing protein</fullName>
    </submittedName>
</protein>
<accession>A0A9P9K673</accession>
<sequence length="184" mass="21065">MRLLHRDAQGEFELTRELAGEKLPRCVVLSYSWPLDNEAESSFQDLTQGDAYSKPDGYAKIRFCGKQAAKDGLEYFWLDICCINKESSAELQEAITSMFSWYRNADRCYAYLWDVLSNEPPPICLWGAYRNSRWFTRGRTLSELLAPKSVEFFSREGTRLGDKASLGQMIHEITNIPAEKGRVG</sequence>
<organism evidence="2 3">
    <name type="scientific">Fusarium solani</name>
    <name type="common">Filamentous fungus</name>
    <dbReference type="NCBI Taxonomy" id="169388"/>
    <lineage>
        <taxon>Eukaryota</taxon>
        <taxon>Fungi</taxon>
        <taxon>Dikarya</taxon>
        <taxon>Ascomycota</taxon>
        <taxon>Pezizomycotina</taxon>
        <taxon>Sordariomycetes</taxon>
        <taxon>Hypocreomycetidae</taxon>
        <taxon>Hypocreales</taxon>
        <taxon>Nectriaceae</taxon>
        <taxon>Fusarium</taxon>
        <taxon>Fusarium solani species complex</taxon>
    </lineage>
</organism>
<reference evidence="2" key="1">
    <citation type="journal article" date="2021" name="Nat. Commun.">
        <title>Genetic determinants of endophytism in the Arabidopsis root mycobiome.</title>
        <authorList>
            <person name="Mesny F."/>
            <person name="Miyauchi S."/>
            <person name="Thiergart T."/>
            <person name="Pickel B."/>
            <person name="Atanasova L."/>
            <person name="Karlsson M."/>
            <person name="Huettel B."/>
            <person name="Barry K.W."/>
            <person name="Haridas S."/>
            <person name="Chen C."/>
            <person name="Bauer D."/>
            <person name="Andreopoulos W."/>
            <person name="Pangilinan J."/>
            <person name="LaButti K."/>
            <person name="Riley R."/>
            <person name="Lipzen A."/>
            <person name="Clum A."/>
            <person name="Drula E."/>
            <person name="Henrissat B."/>
            <person name="Kohler A."/>
            <person name="Grigoriev I.V."/>
            <person name="Martin F.M."/>
            <person name="Hacquard S."/>
        </authorList>
    </citation>
    <scope>NUCLEOTIDE SEQUENCE</scope>
    <source>
        <strain evidence="2">FSSC 5 MPI-SDFR-AT-0091</strain>
    </source>
</reference>